<dbReference type="Proteomes" id="UP001642360">
    <property type="component" value="Unassembled WGS sequence"/>
</dbReference>
<name>A0ABC8QXD1_9AQUA</name>
<feature type="region of interest" description="Disordered" evidence="10">
    <location>
        <begin position="721"/>
        <end position="771"/>
    </location>
</feature>
<accession>A0ABC8QXD1</accession>
<evidence type="ECO:0000256" key="8">
    <source>
        <dbReference type="ARBA" id="ARBA00023136"/>
    </source>
</evidence>
<evidence type="ECO:0000256" key="6">
    <source>
        <dbReference type="ARBA" id="ARBA00022989"/>
    </source>
</evidence>
<keyword evidence="3" id="KW-0813">Transport</keyword>
<feature type="transmembrane region" description="Helical" evidence="11">
    <location>
        <begin position="466"/>
        <end position="485"/>
    </location>
</feature>
<evidence type="ECO:0000313" key="15">
    <source>
        <dbReference type="EMBL" id="CAK9137258.1"/>
    </source>
</evidence>
<dbReference type="PANTHER" id="PTHR13018">
    <property type="entry name" value="PROBABLE MEMBRANE PROTEIN DUF221-RELATED"/>
    <property type="match status" value="1"/>
</dbReference>
<dbReference type="InterPro" id="IPR032880">
    <property type="entry name" value="CSC1/OSCA1-like_N"/>
</dbReference>
<dbReference type="InterPro" id="IPR027815">
    <property type="entry name" value="CSC1/OSCA1-like_cyt"/>
</dbReference>
<dbReference type="Pfam" id="PF14703">
    <property type="entry name" value="PHM7_cyt"/>
    <property type="match status" value="1"/>
</dbReference>
<dbReference type="AlphaFoldDB" id="A0ABC8QXD1"/>
<keyword evidence="6 11" id="KW-1133">Transmembrane helix</keyword>
<dbReference type="GO" id="GO:0034220">
    <property type="term" value="P:monoatomic ion transmembrane transport"/>
    <property type="evidence" value="ECO:0007669"/>
    <property type="project" value="UniProtKB-KW"/>
</dbReference>
<evidence type="ECO:0000256" key="7">
    <source>
        <dbReference type="ARBA" id="ARBA00023065"/>
    </source>
</evidence>
<reference evidence="15 16" key="1">
    <citation type="submission" date="2024-02" db="EMBL/GenBank/DDBJ databases">
        <authorList>
            <person name="Vignale AGUSTIN F."/>
            <person name="Sosa J E."/>
            <person name="Modenutti C."/>
        </authorList>
    </citation>
    <scope>NUCLEOTIDE SEQUENCE [LARGE SCALE GENOMIC DNA]</scope>
</reference>
<evidence type="ECO:0000256" key="3">
    <source>
        <dbReference type="ARBA" id="ARBA00022448"/>
    </source>
</evidence>
<organism evidence="15 16">
    <name type="scientific">Ilex paraguariensis</name>
    <name type="common">yerba mate</name>
    <dbReference type="NCBI Taxonomy" id="185542"/>
    <lineage>
        <taxon>Eukaryota</taxon>
        <taxon>Viridiplantae</taxon>
        <taxon>Streptophyta</taxon>
        <taxon>Embryophyta</taxon>
        <taxon>Tracheophyta</taxon>
        <taxon>Spermatophyta</taxon>
        <taxon>Magnoliopsida</taxon>
        <taxon>eudicotyledons</taxon>
        <taxon>Gunneridae</taxon>
        <taxon>Pentapetalae</taxon>
        <taxon>asterids</taxon>
        <taxon>campanulids</taxon>
        <taxon>Aquifoliales</taxon>
        <taxon>Aquifoliaceae</taxon>
        <taxon>Ilex</taxon>
    </lineage>
</organism>
<evidence type="ECO:0000256" key="2">
    <source>
        <dbReference type="ARBA" id="ARBA00007779"/>
    </source>
</evidence>
<evidence type="ECO:0000256" key="9">
    <source>
        <dbReference type="ARBA" id="ARBA00023303"/>
    </source>
</evidence>
<dbReference type="GO" id="GO:0016020">
    <property type="term" value="C:membrane"/>
    <property type="evidence" value="ECO:0007669"/>
    <property type="project" value="UniProtKB-SubCell"/>
</dbReference>
<dbReference type="InterPro" id="IPR045122">
    <property type="entry name" value="Csc1-like"/>
</dbReference>
<evidence type="ECO:0000256" key="5">
    <source>
        <dbReference type="ARBA" id="ARBA00022837"/>
    </source>
</evidence>
<feature type="transmembrane region" description="Helical" evidence="11">
    <location>
        <begin position="374"/>
        <end position="398"/>
    </location>
</feature>
<dbReference type="Pfam" id="PF13967">
    <property type="entry name" value="RSN1_TM"/>
    <property type="match status" value="1"/>
</dbReference>
<keyword evidence="9" id="KW-0407">Ion channel</keyword>
<feature type="transmembrane region" description="Helical" evidence="11">
    <location>
        <begin position="650"/>
        <end position="670"/>
    </location>
</feature>
<feature type="transmembrane region" description="Helical" evidence="11">
    <location>
        <begin position="6"/>
        <end position="28"/>
    </location>
</feature>
<keyword evidence="4 11" id="KW-0812">Transmembrane</keyword>
<protein>
    <recommendedName>
        <fullName evidence="17">Calcium permeable stress-gated cation channel 1</fullName>
    </recommendedName>
</protein>
<dbReference type="Pfam" id="PF02714">
    <property type="entry name" value="RSN1_7TM"/>
    <property type="match status" value="1"/>
</dbReference>
<comment type="similarity">
    <text evidence="2">Belongs to the CSC1 (TC 1.A.17) family.</text>
</comment>
<feature type="domain" description="CSC1/OSCA1-like N-terminal transmembrane" evidence="13">
    <location>
        <begin position="9"/>
        <end position="178"/>
    </location>
</feature>
<keyword evidence="5" id="KW-0106">Calcium</keyword>
<feature type="compositionally biased region" description="Low complexity" evidence="10">
    <location>
        <begin position="748"/>
        <end position="762"/>
    </location>
</feature>
<sequence>MATFADIGLAAVINIVTALVFLLAFAILRLQPFNDRVYFPKWYIKGLRSSPTHSGAFASKIVNLDLRSYLKFLNWMPDALKMPELELIDHAGLDSAVYLRIYLIGLKIFVPITFLAWAILVPVNWTNSTLEQGPSKLTYSDIDKLSISNIPLGSLRFWTHIVMAYAFTLWTCYVLQKEYATIASMRLHFMASERRRPDQFTVLVRNVPPDPDESVSELVEHFFLVNHSDHYLTHQVVYNANKLAELVKEKKSKQNWLDYYQLKYSRNQSQRPMMKTGFLGLCGDRVDAINHDTAEIERLSKEIAAERERVTSDPKSIMPAAFVSFKTRWGAAVCAQTQQSRNPTLWLTEWAPEPRDVYWQNLAIPYVSLTIRRLIITVAFFFLTFFFMIPIAFVQSLANIEGIEKRAPYLKVIIDIKFIKSFIQGFLPGIALKIFLIVLPTILMLMSKFEGFLCISALERRSASRYYLFNFVNVFLGSIIAGTAFEQLNAFIKQSARQIPKTIGVGIPMKATFFITYIMVDGWAGIAGEILRLKPLIFFHLKNFLLVKTEKDREEAMDPGSLGFDTGEPQIQFYFLLGLVYAVVAPVLLPFILIFFALAYVVFRHQIINVYNQEYESAGAFWPDVHGRIIAALVVSQLLLMGLLGTKEAALTTPFLIALPVLTIWFHIFCKGRYEPAFVRYPLQEAKMKDTLERAREPNLNLKGYLQNAYIHPIFKGDDDDEDEEFNGKLEQESVLVPTKRQSRRNTPVPSKISSSSTPSLPDAIEENPER</sequence>
<evidence type="ECO:0000313" key="16">
    <source>
        <dbReference type="Proteomes" id="UP001642360"/>
    </source>
</evidence>
<dbReference type="PANTHER" id="PTHR13018:SF93">
    <property type="entry name" value="PROTEIN OSCA1"/>
    <property type="match status" value="1"/>
</dbReference>
<evidence type="ECO:0000256" key="4">
    <source>
        <dbReference type="ARBA" id="ARBA00022692"/>
    </source>
</evidence>
<evidence type="ECO:0000259" key="12">
    <source>
        <dbReference type="Pfam" id="PF02714"/>
    </source>
</evidence>
<feature type="transmembrane region" description="Helical" evidence="11">
    <location>
        <begin position="157"/>
        <end position="176"/>
    </location>
</feature>
<feature type="transmembrane region" description="Helical" evidence="11">
    <location>
        <begin position="101"/>
        <end position="120"/>
    </location>
</feature>
<evidence type="ECO:0000256" key="10">
    <source>
        <dbReference type="SAM" id="MobiDB-lite"/>
    </source>
</evidence>
<dbReference type="EMBL" id="CAUOFW020000814">
    <property type="protein sequence ID" value="CAK9137258.1"/>
    <property type="molecule type" value="Genomic_DNA"/>
</dbReference>
<dbReference type="InterPro" id="IPR003864">
    <property type="entry name" value="CSC1/OSCA1-like_7TM"/>
</dbReference>
<evidence type="ECO:0000259" key="13">
    <source>
        <dbReference type="Pfam" id="PF13967"/>
    </source>
</evidence>
<feature type="transmembrane region" description="Helical" evidence="11">
    <location>
        <begin position="418"/>
        <end position="445"/>
    </location>
</feature>
<comment type="subcellular location">
    <subcellularLocation>
        <location evidence="1">Membrane</location>
        <topology evidence="1">Multi-pass membrane protein</topology>
    </subcellularLocation>
</comment>
<keyword evidence="8 11" id="KW-0472">Membrane</keyword>
<keyword evidence="7" id="KW-0406">Ion transport</keyword>
<feature type="transmembrane region" description="Helical" evidence="11">
    <location>
        <begin position="571"/>
        <end position="604"/>
    </location>
</feature>
<evidence type="ECO:0000256" key="1">
    <source>
        <dbReference type="ARBA" id="ARBA00004141"/>
    </source>
</evidence>
<proteinExistence type="inferred from homology"/>
<comment type="caution">
    <text evidence="15">The sequence shown here is derived from an EMBL/GenBank/DDBJ whole genome shotgun (WGS) entry which is preliminary data.</text>
</comment>
<keyword evidence="16" id="KW-1185">Reference proteome</keyword>
<evidence type="ECO:0000256" key="11">
    <source>
        <dbReference type="SAM" id="Phobius"/>
    </source>
</evidence>
<feature type="domain" description="CSC1/OSCA1-like cytosolic" evidence="14">
    <location>
        <begin position="199"/>
        <end position="361"/>
    </location>
</feature>
<feature type="domain" description="CSC1/OSCA1-like 7TM region" evidence="12">
    <location>
        <begin position="372"/>
        <end position="644"/>
    </location>
</feature>
<evidence type="ECO:0008006" key="17">
    <source>
        <dbReference type="Google" id="ProtNLM"/>
    </source>
</evidence>
<gene>
    <name evidence="15" type="ORF">ILEXP_LOCUS4283</name>
</gene>
<evidence type="ECO:0000259" key="14">
    <source>
        <dbReference type="Pfam" id="PF14703"/>
    </source>
</evidence>